<evidence type="ECO:0000256" key="3">
    <source>
        <dbReference type="SAM" id="Coils"/>
    </source>
</evidence>
<dbReference type="SUPFAM" id="SSF46579">
    <property type="entry name" value="Prefoldin"/>
    <property type="match status" value="1"/>
</dbReference>
<keyword evidence="3" id="KW-0175">Coiled coil</keyword>
<organism evidence="4">
    <name type="scientific">Araucaria cunninghamii</name>
    <name type="common">Hoop pine</name>
    <name type="synonym">Moreton Bay pine</name>
    <dbReference type="NCBI Taxonomy" id="56994"/>
    <lineage>
        <taxon>Eukaryota</taxon>
        <taxon>Viridiplantae</taxon>
        <taxon>Streptophyta</taxon>
        <taxon>Embryophyta</taxon>
        <taxon>Tracheophyta</taxon>
        <taxon>Spermatophyta</taxon>
        <taxon>Pinopsida</taxon>
        <taxon>Pinidae</taxon>
        <taxon>Conifers II</taxon>
        <taxon>Araucariales</taxon>
        <taxon>Araucariaceae</taxon>
        <taxon>Araucaria</taxon>
    </lineage>
</organism>
<dbReference type="Pfam" id="PF01920">
    <property type="entry name" value="Prefoldin_2"/>
    <property type="match status" value="1"/>
</dbReference>
<dbReference type="Gene3D" id="1.10.287.370">
    <property type="match status" value="1"/>
</dbReference>
<evidence type="ECO:0008006" key="5">
    <source>
        <dbReference type="Google" id="ProtNLM"/>
    </source>
</evidence>
<dbReference type="GO" id="GO:0016272">
    <property type="term" value="C:prefoldin complex"/>
    <property type="evidence" value="ECO:0007669"/>
    <property type="project" value="InterPro"/>
</dbReference>
<dbReference type="GO" id="GO:0005737">
    <property type="term" value="C:cytoplasm"/>
    <property type="evidence" value="ECO:0007669"/>
    <property type="project" value="TreeGrafter"/>
</dbReference>
<name>A0A0D6R7X2_ARACU</name>
<dbReference type="CDD" id="cd23164">
    <property type="entry name" value="Prefoldin_1"/>
    <property type="match status" value="1"/>
</dbReference>
<dbReference type="GO" id="GO:0044183">
    <property type="term" value="F:protein folding chaperone"/>
    <property type="evidence" value="ECO:0007669"/>
    <property type="project" value="TreeGrafter"/>
</dbReference>
<dbReference type="PANTHER" id="PTHR20903:SF0">
    <property type="entry name" value="PREFOLDIN SUBUNIT 1"/>
    <property type="match status" value="1"/>
</dbReference>
<dbReference type="PANTHER" id="PTHR20903">
    <property type="entry name" value="PREFOLDIN SUBUNIT 1-RELATED"/>
    <property type="match status" value="1"/>
</dbReference>
<evidence type="ECO:0000256" key="2">
    <source>
        <dbReference type="ARBA" id="ARBA00023186"/>
    </source>
</evidence>
<evidence type="ECO:0000256" key="1">
    <source>
        <dbReference type="ARBA" id="ARBA00008045"/>
    </source>
</evidence>
<keyword evidence="2" id="KW-0143">Chaperone</keyword>
<proteinExistence type="inferred from homology"/>
<reference evidence="4" key="1">
    <citation type="submission" date="2015-03" db="EMBL/GenBank/DDBJ databases">
        <title>A transcriptome of Araucaria cunninghamii, an australian fine timber species.</title>
        <authorList>
            <person name="Jing Yi C.J.Y."/>
            <person name="Yin San L.Y.S."/>
            <person name="Abdul Karim S.S."/>
            <person name="Wan Azmi N.N."/>
            <person name="Hercus R.R."/>
            <person name="Croft L.L."/>
        </authorList>
    </citation>
    <scope>NUCLEOTIDE SEQUENCE</scope>
    <source>
        <strain evidence="4">MI0301</strain>
        <tissue evidence="4">Leaf</tissue>
    </source>
</reference>
<dbReference type="GO" id="GO:0051082">
    <property type="term" value="F:unfolded protein binding"/>
    <property type="evidence" value="ECO:0007669"/>
    <property type="project" value="InterPro"/>
</dbReference>
<dbReference type="AlphaFoldDB" id="A0A0D6R7X2"/>
<dbReference type="InterPro" id="IPR009053">
    <property type="entry name" value="Prefoldin"/>
</dbReference>
<protein>
    <recommendedName>
        <fullName evidence="5">Prefoldin subunit 1</fullName>
    </recommendedName>
</protein>
<dbReference type="InterPro" id="IPR002777">
    <property type="entry name" value="PFD_beta-like"/>
</dbReference>
<accession>A0A0D6R7X2</accession>
<comment type="similarity">
    <text evidence="1">Belongs to the prefoldin subunit beta family.</text>
</comment>
<feature type="coiled-coil region" evidence="3">
    <location>
        <begin position="16"/>
        <end position="50"/>
    </location>
</feature>
<sequence length="128" mass="14731">MAELSREAFVELQGRMIETSSKLKQVQMQMRNKEAEKKRAFLTLEELQQLPDDTNTYKSVGKAFILEPTSVLVNEQQERLKECDSSIASLQTSKEYIERQMTEVESNLKELLQQDPGLARQVMMMSVA</sequence>
<evidence type="ECO:0000313" key="4">
    <source>
        <dbReference type="EMBL" id="JAG98841.1"/>
    </source>
</evidence>
<dbReference type="GO" id="GO:0009409">
    <property type="term" value="P:response to cold"/>
    <property type="evidence" value="ECO:0007669"/>
    <property type="project" value="UniProtKB-ARBA"/>
</dbReference>
<dbReference type="EMBL" id="GCKF01017605">
    <property type="protein sequence ID" value="JAG98841.1"/>
    <property type="molecule type" value="Transcribed_RNA"/>
</dbReference>